<evidence type="ECO:0000259" key="2">
    <source>
        <dbReference type="Pfam" id="PF13472"/>
    </source>
</evidence>
<dbReference type="InterPro" id="IPR013830">
    <property type="entry name" value="SGNH_hydro"/>
</dbReference>
<dbReference type="Pfam" id="PF13472">
    <property type="entry name" value="Lipase_GDSL_2"/>
    <property type="match status" value="1"/>
</dbReference>
<dbReference type="InterPro" id="IPR051532">
    <property type="entry name" value="Ester_Hydrolysis_Enzymes"/>
</dbReference>
<organism evidence="3">
    <name type="scientific">Oscillatoriales cyanobacterium SpSt-418</name>
    <dbReference type="NCBI Taxonomy" id="2282169"/>
    <lineage>
        <taxon>Bacteria</taxon>
        <taxon>Bacillati</taxon>
        <taxon>Cyanobacteriota</taxon>
        <taxon>Cyanophyceae</taxon>
        <taxon>Oscillatoriophycideae</taxon>
        <taxon>Oscillatoriales</taxon>
    </lineage>
</organism>
<proteinExistence type="predicted"/>
<dbReference type="EMBL" id="DSRU01000275">
    <property type="protein sequence ID" value="HFM99812.1"/>
    <property type="molecule type" value="Genomic_DNA"/>
</dbReference>
<accession>A0A7C3PFB8</accession>
<dbReference type="InterPro" id="IPR036514">
    <property type="entry name" value="SGNH_hydro_sf"/>
</dbReference>
<dbReference type="SUPFAM" id="SSF52266">
    <property type="entry name" value="SGNH hydrolase"/>
    <property type="match status" value="1"/>
</dbReference>
<evidence type="ECO:0000256" key="1">
    <source>
        <dbReference type="SAM" id="Phobius"/>
    </source>
</evidence>
<gene>
    <name evidence="3" type="ORF">ENR64_19075</name>
</gene>
<feature type="domain" description="SGNH hydrolase-type esterase" evidence="2">
    <location>
        <begin position="101"/>
        <end position="261"/>
    </location>
</feature>
<protein>
    <recommendedName>
        <fullName evidence="2">SGNH hydrolase-type esterase domain-containing protein</fullName>
    </recommendedName>
</protein>
<dbReference type="PANTHER" id="PTHR30383">
    <property type="entry name" value="THIOESTERASE 1/PROTEASE 1/LYSOPHOSPHOLIPASE L1"/>
    <property type="match status" value="1"/>
</dbReference>
<reference evidence="3" key="1">
    <citation type="journal article" date="2020" name="mSystems">
        <title>Genome- and Community-Level Interaction Insights into Carbon Utilization and Element Cycling Functions of Hydrothermarchaeota in Hydrothermal Sediment.</title>
        <authorList>
            <person name="Zhou Z."/>
            <person name="Liu Y."/>
            <person name="Xu W."/>
            <person name="Pan J."/>
            <person name="Luo Z.H."/>
            <person name="Li M."/>
        </authorList>
    </citation>
    <scope>NUCLEOTIDE SEQUENCE [LARGE SCALE GENOMIC DNA]</scope>
    <source>
        <strain evidence="3">SpSt-418</strain>
    </source>
</reference>
<sequence>MPLWSLKNARWLVVPIAIGGMLTVLFVGRTNFNVLFQGHSSAANSASEASANTQPGERVYLNYQQWVALLQREAKVAAQKQPRRLNVLAGDSISLWFPPELLPENSTWLNQGISGETSYGLLKRLKLFDQTRPETIFLMIGINDLAKDIRRVTVVENQREIVQYLKRMHPKARIVMQSILPHGGSRLAALPHTETTPRWVKRFSTLPNKEIQALNDRLKLVAQEEDVEFLDLFPYFLDTSGDLATNLTTDGLHLNRAGYEVWRSRLYAFDATLFPAKATPPPQN</sequence>
<comment type="caution">
    <text evidence="3">The sequence shown here is derived from an EMBL/GenBank/DDBJ whole genome shotgun (WGS) entry which is preliminary data.</text>
</comment>
<feature type="transmembrane region" description="Helical" evidence="1">
    <location>
        <begin position="12"/>
        <end position="32"/>
    </location>
</feature>
<keyword evidence="1" id="KW-0472">Membrane</keyword>
<keyword evidence="1" id="KW-0812">Transmembrane</keyword>
<dbReference type="PANTHER" id="PTHR30383:SF5">
    <property type="entry name" value="SGNH HYDROLASE-TYPE ESTERASE DOMAIN-CONTAINING PROTEIN"/>
    <property type="match status" value="1"/>
</dbReference>
<dbReference type="Gene3D" id="3.40.50.1110">
    <property type="entry name" value="SGNH hydrolase"/>
    <property type="match status" value="1"/>
</dbReference>
<name>A0A7C3PFB8_9CYAN</name>
<keyword evidence="1" id="KW-1133">Transmembrane helix</keyword>
<evidence type="ECO:0000313" key="3">
    <source>
        <dbReference type="EMBL" id="HFM99812.1"/>
    </source>
</evidence>
<dbReference type="AlphaFoldDB" id="A0A7C3PFB8"/>
<dbReference type="GO" id="GO:0004622">
    <property type="term" value="F:phosphatidylcholine lysophospholipase activity"/>
    <property type="evidence" value="ECO:0007669"/>
    <property type="project" value="TreeGrafter"/>
</dbReference>